<dbReference type="RefSeq" id="WP_106214900.1">
    <property type="nucleotide sequence ID" value="NZ_PVTL01000011.1"/>
</dbReference>
<keyword evidence="2" id="KW-1185">Reference proteome</keyword>
<dbReference type="OrthoDB" id="4483486at2"/>
<evidence type="ECO:0000313" key="1">
    <source>
        <dbReference type="EMBL" id="PRY65055.1"/>
    </source>
</evidence>
<dbReference type="SUPFAM" id="SSF55961">
    <property type="entry name" value="Bet v1-like"/>
    <property type="match status" value="1"/>
</dbReference>
<dbReference type="Pfam" id="PF10604">
    <property type="entry name" value="Polyketide_cyc2"/>
    <property type="match status" value="1"/>
</dbReference>
<sequence>MSTNYRRLRCSPQDVFDVLADAWLFPSWVVGASRMRSVDAAWPTPGSKLHHSFGVWPALLDDETTMLEWDPPRHAVMQPKGWPIGEALVTIDVKPRADGCLVRIKEKAVKGPGALLPASLLDPPLYARNVETLKRLGFLAEGRAGNHD</sequence>
<gene>
    <name evidence="1" type="ORF">B0I08_11173</name>
</gene>
<dbReference type="CDD" id="cd07812">
    <property type="entry name" value="SRPBCC"/>
    <property type="match status" value="1"/>
</dbReference>
<reference evidence="1 2" key="1">
    <citation type="submission" date="2018-03" db="EMBL/GenBank/DDBJ databases">
        <title>Genomic Encyclopedia of Type Strains, Phase III (KMG-III): the genomes of soil and plant-associated and newly described type strains.</title>
        <authorList>
            <person name="Whitman W."/>
        </authorList>
    </citation>
    <scope>NUCLEOTIDE SEQUENCE [LARGE SCALE GENOMIC DNA]</scope>
    <source>
        <strain evidence="1 2">CGMCC 1.12484</strain>
    </source>
</reference>
<accession>A0A2T0V4F3</accession>
<name>A0A2T0V4F3_9MICO</name>
<dbReference type="InterPro" id="IPR019587">
    <property type="entry name" value="Polyketide_cyclase/dehydratase"/>
</dbReference>
<dbReference type="InterPro" id="IPR023393">
    <property type="entry name" value="START-like_dom_sf"/>
</dbReference>
<dbReference type="Gene3D" id="3.30.530.20">
    <property type="match status" value="1"/>
</dbReference>
<evidence type="ECO:0000313" key="2">
    <source>
        <dbReference type="Proteomes" id="UP000237983"/>
    </source>
</evidence>
<proteinExistence type="predicted"/>
<protein>
    <submittedName>
        <fullName evidence="1">Polyketide cyclase/dehydrase/lipid transport protein</fullName>
    </submittedName>
</protein>
<dbReference type="EMBL" id="PVTL01000011">
    <property type="protein sequence ID" value="PRY65055.1"/>
    <property type="molecule type" value="Genomic_DNA"/>
</dbReference>
<dbReference type="Proteomes" id="UP000237983">
    <property type="component" value="Unassembled WGS sequence"/>
</dbReference>
<comment type="caution">
    <text evidence="1">The sequence shown here is derived from an EMBL/GenBank/DDBJ whole genome shotgun (WGS) entry which is preliminary data.</text>
</comment>
<organism evidence="1 2">
    <name type="scientific">Glaciihabitans tibetensis</name>
    <dbReference type="NCBI Taxonomy" id="1266600"/>
    <lineage>
        <taxon>Bacteria</taxon>
        <taxon>Bacillati</taxon>
        <taxon>Actinomycetota</taxon>
        <taxon>Actinomycetes</taxon>
        <taxon>Micrococcales</taxon>
        <taxon>Microbacteriaceae</taxon>
        <taxon>Glaciihabitans</taxon>
    </lineage>
</organism>
<dbReference type="AlphaFoldDB" id="A0A2T0V4F3"/>